<protein>
    <submittedName>
        <fullName evidence="1">Uncharacterized protein</fullName>
    </submittedName>
</protein>
<dbReference type="PANTHER" id="PTHR35115:SF1">
    <property type="entry name" value="PROTEIN IN CHLOROPLAST ATPASE BIOGENESIS, CHLOROPLASTIC"/>
    <property type="match status" value="1"/>
</dbReference>
<sequence>MKVGGAVVAGSPRAAALPFLLLGRRRPTFRCYSSSSSDHVSFIKDVAATQPPEHLPHLLKMLQVRGEPIIPPGAKQGFIPLVIPLAKGNSGSVTALLRWPTAPPGMDMPVVEVRKYGVWLLAKNVDQYIHRILVEEDAKNSLESVNELFHAAADAGENVYKKGDFAASKVSNLDVYLLKKLFTLLSTPCWWKVAAMVTGEFYTKKEHFPGFGRPFVFNAEILLKFVEIFPQYFQSNSVNVFECSLAVFCLLSCRVGRKNEAKNAARGALKSPWWTLGCKYKEVADIAEWEDEQIEYIEDKVSEEGKQEDLKKGKELAQIALDKAAFLLDLASVEGKWGDFLEQIAECYKEAGLHDIARFVLYRD</sequence>
<reference evidence="1" key="1">
    <citation type="submission" date="2020-08" db="EMBL/GenBank/DDBJ databases">
        <title>Plant Genome Project.</title>
        <authorList>
            <person name="Zhang R.-G."/>
        </authorList>
    </citation>
    <scope>NUCLEOTIDE SEQUENCE</scope>
    <source>
        <strain evidence="1">WSP0</strain>
        <tissue evidence="1">Leaf</tissue>
    </source>
</reference>
<evidence type="ECO:0000313" key="1">
    <source>
        <dbReference type="EMBL" id="KAG5528646.1"/>
    </source>
</evidence>
<name>A0AAV6IIZ7_9ERIC</name>
<dbReference type="PANTHER" id="PTHR35115">
    <property type="entry name" value="CYCLIN DELTA-3"/>
    <property type="match status" value="1"/>
</dbReference>
<evidence type="ECO:0000313" key="2">
    <source>
        <dbReference type="Proteomes" id="UP000823749"/>
    </source>
</evidence>
<accession>A0AAV6IIZ7</accession>
<keyword evidence="2" id="KW-1185">Reference proteome</keyword>
<comment type="caution">
    <text evidence="1">The sequence shown here is derived from an EMBL/GenBank/DDBJ whole genome shotgun (WGS) entry which is preliminary data.</text>
</comment>
<dbReference type="EMBL" id="JACTNZ010000010">
    <property type="protein sequence ID" value="KAG5528646.1"/>
    <property type="molecule type" value="Genomic_DNA"/>
</dbReference>
<organism evidence="1 2">
    <name type="scientific">Rhododendron griersonianum</name>
    <dbReference type="NCBI Taxonomy" id="479676"/>
    <lineage>
        <taxon>Eukaryota</taxon>
        <taxon>Viridiplantae</taxon>
        <taxon>Streptophyta</taxon>
        <taxon>Embryophyta</taxon>
        <taxon>Tracheophyta</taxon>
        <taxon>Spermatophyta</taxon>
        <taxon>Magnoliopsida</taxon>
        <taxon>eudicotyledons</taxon>
        <taxon>Gunneridae</taxon>
        <taxon>Pentapetalae</taxon>
        <taxon>asterids</taxon>
        <taxon>Ericales</taxon>
        <taxon>Ericaceae</taxon>
        <taxon>Ericoideae</taxon>
        <taxon>Rhodoreae</taxon>
        <taxon>Rhododendron</taxon>
    </lineage>
</organism>
<proteinExistence type="predicted"/>
<dbReference type="InterPro" id="IPR045287">
    <property type="entry name" value="PAB"/>
</dbReference>
<gene>
    <name evidence="1" type="ORF">RHGRI_029354</name>
</gene>
<dbReference type="AlphaFoldDB" id="A0AAV6IIZ7"/>
<dbReference type="Proteomes" id="UP000823749">
    <property type="component" value="Chromosome 10"/>
</dbReference>